<name>T0ZUI0_9ZZZZ</name>
<reference evidence="2" key="1">
    <citation type="submission" date="2013-08" db="EMBL/GenBank/DDBJ databases">
        <authorList>
            <person name="Mendez C."/>
            <person name="Richter M."/>
            <person name="Ferrer M."/>
            <person name="Sanchez J."/>
        </authorList>
    </citation>
    <scope>NUCLEOTIDE SEQUENCE</scope>
</reference>
<dbReference type="EMBL" id="AUZZ01004805">
    <property type="protein sequence ID" value="EQD51926.1"/>
    <property type="molecule type" value="Genomic_DNA"/>
</dbReference>
<gene>
    <name evidence="2" type="ORF">B2A_06754</name>
</gene>
<sequence>MNLRPLVGFLLGGALLAVALVYASADAVARTLGGLGLMGLLLIVLAHLPVEALMGVAWRAAAGQGPDLSWGRFMWARLVRDAAAEILPFSQLGGFVLGLRALRLDGPRARRGVLSLSRDVLIELSAKVPYALFGLIGLMALAPHSDLKWFLG</sequence>
<accession>T0ZUI0</accession>
<proteinExistence type="predicted"/>
<feature type="non-terminal residue" evidence="2">
    <location>
        <position position="152"/>
    </location>
</feature>
<comment type="caution">
    <text evidence="2">The sequence shown here is derived from an EMBL/GenBank/DDBJ whole genome shotgun (WGS) entry which is preliminary data.</text>
</comment>
<keyword evidence="1" id="KW-1133">Transmembrane helix</keyword>
<evidence type="ECO:0000313" key="2">
    <source>
        <dbReference type="EMBL" id="EQD51926.1"/>
    </source>
</evidence>
<feature type="transmembrane region" description="Helical" evidence="1">
    <location>
        <begin position="35"/>
        <end position="61"/>
    </location>
</feature>
<keyword evidence="1" id="KW-0472">Membrane</keyword>
<evidence type="ECO:0000256" key="1">
    <source>
        <dbReference type="SAM" id="Phobius"/>
    </source>
</evidence>
<protein>
    <submittedName>
        <fullName evidence="2">Uncharacterized protein</fullName>
    </submittedName>
</protein>
<feature type="transmembrane region" description="Helical" evidence="1">
    <location>
        <begin position="122"/>
        <end position="142"/>
    </location>
</feature>
<keyword evidence="1" id="KW-0812">Transmembrane</keyword>
<organism evidence="2">
    <name type="scientific">mine drainage metagenome</name>
    <dbReference type="NCBI Taxonomy" id="410659"/>
    <lineage>
        <taxon>unclassified sequences</taxon>
        <taxon>metagenomes</taxon>
        <taxon>ecological metagenomes</taxon>
    </lineage>
</organism>
<reference evidence="2" key="2">
    <citation type="journal article" date="2014" name="ISME J.">
        <title>Microbial stratification in low pH oxic and suboxic macroscopic growths along an acid mine drainage.</title>
        <authorList>
            <person name="Mendez-Garcia C."/>
            <person name="Mesa V."/>
            <person name="Sprenger R.R."/>
            <person name="Richter M."/>
            <person name="Diez M.S."/>
            <person name="Solano J."/>
            <person name="Bargiela R."/>
            <person name="Golyshina O.V."/>
            <person name="Manteca A."/>
            <person name="Ramos J.L."/>
            <person name="Gallego J.R."/>
            <person name="Llorente I."/>
            <person name="Martins Dos Santos V.A."/>
            <person name="Jensen O.N."/>
            <person name="Pelaez A.I."/>
            <person name="Sanchez J."/>
            <person name="Ferrer M."/>
        </authorList>
    </citation>
    <scope>NUCLEOTIDE SEQUENCE</scope>
</reference>
<dbReference type="AlphaFoldDB" id="T0ZUI0"/>